<sequence>MDFTLKVAALALLAALLPQAMAQGLVDPTRPPDAPLPGNQAGAIDRRVAPQLQSVLVASSGRRVAVIDGRTVRVGDKVGAASVAAIGDTTVSLQRGKKIETIRLYPQAAGQNKAGKKQIHAY</sequence>
<feature type="signal peptide" evidence="1">
    <location>
        <begin position="1"/>
        <end position="22"/>
    </location>
</feature>
<dbReference type="Proteomes" id="UP000092713">
    <property type="component" value="Unassembled WGS sequence"/>
</dbReference>
<proteinExistence type="predicted"/>
<protein>
    <submittedName>
        <fullName evidence="2">MSHA biogenesis protein MshK</fullName>
    </submittedName>
</protein>
<dbReference type="RefSeq" id="WP_065309119.1">
    <property type="nucleotide sequence ID" value="NZ_LOCQ01000058.1"/>
</dbReference>
<evidence type="ECO:0000256" key="1">
    <source>
        <dbReference type="SAM" id="SignalP"/>
    </source>
</evidence>
<feature type="chain" id="PRO_5008355443" evidence="1">
    <location>
        <begin position="23"/>
        <end position="122"/>
    </location>
</feature>
<dbReference type="EMBL" id="LOCQ01000058">
    <property type="protein sequence ID" value="OBV38257.1"/>
    <property type="molecule type" value="Genomic_DNA"/>
</dbReference>
<evidence type="ECO:0000313" key="3">
    <source>
        <dbReference type="Proteomes" id="UP000092713"/>
    </source>
</evidence>
<evidence type="ECO:0000313" key="2">
    <source>
        <dbReference type="EMBL" id="OBV38257.1"/>
    </source>
</evidence>
<keyword evidence="1" id="KW-0732">Signal</keyword>
<dbReference type="AlphaFoldDB" id="A0A1A7BXL0"/>
<gene>
    <name evidence="2" type="ORF">ASR47_1005211</name>
</gene>
<accession>A0A1A7BXL0</accession>
<comment type="caution">
    <text evidence="2">The sequence shown here is derived from an EMBL/GenBank/DDBJ whole genome shotgun (WGS) entry which is preliminary data.</text>
</comment>
<name>A0A1A7BXL0_9BURK</name>
<dbReference type="OrthoDB" id="8780640at2"/>
<dbReference type="PATRIC" id="fig|1747903.4.peg.1804"/>
<organism evidence="2 3">
    <name type="scientific">Janthinobacterium psychrotolerans</name>
    <dbReference type="NCBI Taxonomy" id="1747903"/>
    <lineage>
        <taxon>Bacteria</taxon>
        <taxon>Pseudomonadati</taxon>
        <taxon>Pseudomonadota</taxon>
        <taxon>Betaproteobacteria</taxon>
        <taxon>Burkholderiales</taxon>
        <taxon>Oxalobacteraceae</taxon>
        <taxon>Janthinobacterium</taxon>
    </lineage>
</organism>
<reference evidence="2 3" key="1">
    <citation type="submission" date="2016-04" db="EMBL/GenBank/DDBJ databases">
        <title>Draft genome sequence of Janthinobacterium psychrotolerans sp. nov., isolated from freshwater sediments in Denmark.</title>
        <authorList>
            <person name="Gong X."/>
            <person name="Skrivergaard S."/>
            <person name="Korsgaard B.S."/>
            <person name="Schreiber L."/>
            <person name="Marshall I.P."/>
            <person name="Finster K."/>
            <person name="Schramm A."/>
        </authorList>
    </citation>
    <scope>NUCLEOTIDE SEQUENCE [LARGE SCALE GENOMIC DNA]</scope>
    <source>
        <strain evidence="2 3">S3-2</strain>
    </source>
</reference>
<dbReference type="STRING" id="1747903.ASR47_1005211"/>
<keyword evidence="3" id="KW-1185">Reference proteome</keyword>